<keyword evidence="3" id="KW-1185">Reference proteome</keyword>
<protein>
    <submittedName>
        <fullName evidence="2">Uncharacterized protein</fullName>
    </submittedName>
</protein>
<organism evidence="2 3">
    <name type="scientific">Algoriphagus antarcticus</name>
    <dbReference type="NCBI Taxonomy" id="238540"/>
    <lineage>
        <taxon>Bacteria</taxon>
        <taxon>Pseudomonadati</taxon>
        <taxon>Bacteroidota</taxon>
        <taxon>Cytophagia</taxon>
        <taxon>Cytophagales</taxon>
        <taxon>Cyclobacteriaceae</taxon>
        <taxon>Algoriphagus</taxon>
    </lineage>
</organism>
<name>A0A3E0D7B2_9BACT</name>
<proteinExistence type="predicted"/>
<dbReference type="OrthoDB" id="10014379at2"/>
<dbReference type="EMBL" id="QUNF01000046">
    <property type="protein sequence ID" value="REG77458.1"/>
    <property type="molecule type" value="Genomic_DNA"/>
</dbReference>
<dbReference type="Proteomes" id="UP000256405">
    <property type="component" value="Unassembled WGS sequence"/>
</dbReference>
<keyword evidence="1" id="KW-0812">Transmembrane</keyword>
<feature type="transmembrane region" description="Helical" evidence="1">
    <location>
        <begin position="156"/>
        <end position="175"/>
    </location>
</feature>
<reference evidence="2 3" key="1">
    <citation type="submission" date="2018-08" db="EMBL/GenBank/DDBJ databases">
        <title>Genomic Encyclopedia of Archaeal and Bacterial Type Strains, Phase II (KMG-II): from individual species to whole genera.</title>
        <authorList>
            <person name="Goeker M."/>
        </authorList>
    </citation>
    <scope>NUCLEOTIDE SEQUENCE [LARGE SCALE GENOMIC DNA]</scope>
    <source>
        <strain evidence="2 3">DSM 15986</strain>
    </source>
</reference>
<sequence length="193" mass="22770">MKTKFFLLTFLLLFARGCDFYSTSLWFFDNPTGETNPLYKLFGVGWTGLIIVNIIIVGLIIYAFYYYSFKYSTPKTKSTSNTLTDFVSELYFNEKGHFLKVFYRTPKNKKILLAHSGYVFVRVVIFISFIATIHNLCQFYNISFYNSFRNLVGRPLYVIYGLMLTSVFYFSYRLWQKEFESVKTNLNLDSKSQ</sequence>
<accession>A0A3E0D7B2</accession>
<feature type="transmembrane region" description="Helical" evidence="1">
    <location>
        <begin position="112"/>
        <end position="136"/>
    </location>
</feature>
<comment type="caution">
    <text evidence="2">The sequence shown here is derived from an EMBL/GenBank/DDBJ whole genome shotgun (WGS) entry which is preliminary data.</text>
</comment>
<evidence type="ECO:0000256" key="1">
    <source>
        <dbReference type="SAM" id="Phobius"/>
    </source>
</evidence>
<dbReference type="RefSeq" id="WP_140160661.1">
    <property type="nucleotide sequence ID" value="NZ_MSSW01000108.1"/>
</dbReference>
<gene>
    <name evidence="2" type="ORF">C8N25_1464</name>
</gene>
<keyword evidence="1" id="KW-0472">Membrane</keyword>
<feature type="transmembrane region" description="Helical" evidence="1">
    <location>
        <begin position="41"/>
        <end position="67"/>
    </location>
</feature>
<keyword evidence="1" id="KW-1133">Transmembrane helix</keyword>
<evidence type="ECO:0000313" key="2">
    <source>
        <dbReference type="EMBL" id="REG77458.1"/>
    </source>
</evidence>
<evidence type="ECO:0000313" key="3">
    <source>
        <dbReference type="Proteomes" id="UP000256405"/>
    </source>
</evidence>
<dbReference type="AlphaFoldDB" id="A0A3E0D7B2"/>